<reference evidence="1" key="1">
    <citation type="submission" date="2020-04" db="EMBL/GenBank/DDBJ databases">
        <authorList>
            <person name="Chiriac C."/>
            <person name="Salcher M."/>
            <person name="Ghai R."/>
            <person name="Kavagutti S V."/>
        </authorList>
    </citation>
    <scope>NUCLEOTIDE SEQUENCE</scope>
</reference>
<protein>
    <submittedName>
        <fullName evidence="1">Uncharacterized protein</fullName>
    </submittedName>
</protein>
<dbReference type="EMBL" id="LR796235">
    <property type="protein sequence ID" value="CAB4129822.1"/>
    <property type="molecule type" value="Genomic_DNA"/>
</dbReference>
<name>A0A6J5L8R1_9CAUD</name>
<gene>
    <name evidence="1" type="ORF">UFOVP117_116</name>
</gene>
<sequence length="113" mass="13277">MVTEKKIFLFEDRFLDKEGLMSILELSDGHNLLPNDFLKRDNIEKVFINSLMYSDGEVYYDLICKLPNGSFIYLSKSDGVEYKVKIYYTAEKLSEVKFFLAQLLKQKKESKNI</sequence>
<proteinExistence type="predicted"/>
<organism evidence="1">
    <name type="scientific">uncultured Caudovirales phage</name>
    <dbReference type="NCBI Taxonomy" id="2100421"/>
    <lineage>
        <taxon>Viruses</taxon>
        <taxon>Duplodnaviria</taxon>
        <taxon>Heunggongvirae</taxon>
        <taxon>Uroviricota</taxon>
        <taxon>Caudoviricetes</taxon>
        <taxon>Peduoviridae</taxon>
        <taxon>Maltschvirus</taxon>
        <taxon>Maltschvirus maltsch</taxon>
    </lineage>
</organism>
<accession>A0A6J5L8R1</accession>
<evidence type="ECO:0000313" key="1">
    <source>
        <dbReference type="EMBL" id="CAB4129822.1"/>
    </source>
</evidence>